<dbReference type="RefSeq" id="WP_062950264.1">
    <property type="nucleotide sequence ID" value="NZ_LPVY01000005.1"/>
</dbReference>
<organism evidence="3 4">
    <name type="scientific">Thalassospira lucentensis</name>
    <dbReference type="NCBI Taxonomy" id="168935"/>
    <lineage>
        <taxon>Bacteria</taxon>
        <taxon>Pseudomonadati</taxon>
        <taxon>Pseudomonadota</taxon>
        <taxon>Alphaproteobacteria</taxon>
        <taxon>Rhodospirillales</taxon>
        <taxon>Thalassospiraceae</taxon>
        <taxon>Thalassospira</taxon>
    </lineage>
</organism>
<proteinExistence type="predicted"/>
<evidence type="ECO:0000313" key="3">
    <source>
        <dbReference type="EMBL" id="KZB66888.1"/>
    </source>
</evidence>
<dbReference type="Proteomes" id="UP000076335">
    <property type="component" value="Unassembled WGS sequence"/>
</dbReference>
<feature type="transmembrane region" description="Helical" evidence="1">
    <location>
        <begin position="46"/>
        <end position="67"/>
    </location>
</feature>
<reference evidence="3 4" key="1">
    <citation type="submission" date="2015-12" db="EMBL/GenBank/DDBJ databases">
        <title>Genome sequence of Thalassospira lucentensis MCCC 1A02072.</title>
        <authorList>
            <person name="Lu L."/>
            <person name="Lai Q."/>
            <person name="Shao Z."/>
            <person name="Qian P."/>
        </authorList>
    </citation>
    <scope>NUCLEOTIDE SEQUENCE [LARGE SCALE GENOMIC DNA]</scope>
    <source>
        <strain evidence="3 4">MCCC 1A02072</strain>
    </source>
</reference>
<dbReference type="AlphaFoldDB" id="A0A154LA33"/>
<keyword evidence="1" id="KW-0472">Membrane</keyword>
<dbReference type="EMBL" id="LPVY01000005">
    <property type="protein sequence ID" value="KZB66888.1"/>
    <property type="molecule type" value="Genomic_DNA"/>
</dbReference>
<protein>
    <recommendedName>
        <fullName evidence="2">DUF1468 domain-containing protein</fullName>
    </recommendedName>
</protein>
<keyword evidence="1" id="KW-0812">Transmembrane</keyword>
<comment type="caution">
    <text evidence="3">The sequence shown here is derived from an EMBL/GenBank/DDBJ whole genome shotgun (WGS) entry which is preliminary data.</text>
</comment>
<feature type="transmembrane region" description="Helical" evidence="1">
    <location>
        <begin position="111"/>
        <end position="128"/>
    </location>
</feature>
<keyword evidence="1" id="KW-1133">Transmembrane helix</keyword>
<evidence type="ECO:0000256" key="1">
    <source>
        <dbReference type="SAM" id="Phobius"/>
    </source>
</evidence>
<feature type="domain" description="DUF1468" evidence="2">
    <location>
        <begin position="15"/>
        <end position="160"/>
    </location>
</feature>
<evidence type="ECO:0000259" key="2">
    <source>
        <dbReference type="Pfam" id="PF07331"/>
    </source>
</evidence>
<accession>A0A154LA33</accession>
<sequence>MSSSSFAAKKGNLVLPLFLLIITTVYLATALQITPQFDEGLVGPSFVPVLASILMYVALGFVFRDILRAPAPTDDAAGDEVTEEDKPSLAAAIKIVLATAIYIAVFKTLGYPLSTFLYVYALLFFFKLENTGQIRRIAYSAIITAVFYVLFAVIFQVRLPMLEGLLP</sequence>
<dbReference type="InterPro" id="IPR009936">
    <property type="entry name" value="DUF1468"/>
</dbReference>
<feature type="transmembrane region" description="Helical" evidence="1">
    <location>
        <begin position="137"/>
        <end position="157"/>
    </location>
</feature>
<dbReference type="OrthoDB" id="7347787at2"/>
<gene>
    <name evidence="3" type="ORF">AUP42_15290</name>
</gene>
<feature type="transmembrane region" description="Helical" evidence="1">
    <location>
        <begin position="88"/>
        <end position="105"/>
    </location>
</feature>
<name>A0A154LA33_9PROT</name>
<dbReference type="Pfam" id="PF07331">
    <property type="entry name" value="TctB"/>
    <property type="match status" value="1"/>
</dbReference>
<evidence type="ECO:0000313" key="4">
    <source>
        <dbReference type="Proteomes" id="UP000076335"/>
    </source>
</evidence>